<dbReference type="OMA" id="SFEQTYM"/>
<sequence length="1386" mass="150840">MSSPVVNAHSNKETDLDNTSESYDDVGVISENVTTPASSSVKRYHRIRPDQIDASSSSAKFYPVLQDLINRGENAWNMAMDNTPSLEDNVAHVKDTLSSVVTATSIHKDGTNAVANIISETSKIPLETLNNSSSISYTSAGEAINTVATKATLLTNAFIPDGLSLPQAQEIKQIFDYLRDEDLTTLFQRGRERLKDLVEDEIPQRTKKALEAVGVTLEEDEVVENSKGSIRVGMEKLRRNALASLDQLLAMSTDDGKGSFVFGNGSDATAIEINTQTILDSSSTTKELLSSTSAILQAQDKFSQMFDYLSTVSSTDPQLLQIFSSISEKTKSWQEMTGRLLQTKTASLFMEGTARLRNRAADLLKISPGQIRGAVGGVGSGATAGDDLTRAFTEGDVAMAKLKSMEMGDAIRKRLFDAIELRSESSGGLDAIIAGSLTAISRTGESYVEKASALVKTSELENLSLASTLDAASGKISEDSIQSVISNLQNSATSAMKGTKETLIALLSKKSGYRDDVLLRLEQVFMDLESQMGQDMSAEEIVALARGEEGTLALFQPVAMRAAKEIEAQLDAAEQRMKESKHWDPKADDALGKIRQITRGELSMTDILDMAAGFLDDEEVVAKSGGLIVRAETLLDEFEAASAKLGDGKASVGDASAGGIMEAVTKAGITKDVVMKSVQTLNVDKLLDDTTSAMTDEVARRQLISSAGDTALDFLLKILPSMPVPPFDGVREGLVYHLSNLSMAGFKVKKEDIYIEIAGIRAAAQDNTGDIPQQSRVVKASELLIFDIKNISAIMDDTVWSFEQTYMPYLKGNGKANTRLWSGSIRLKFELRRRIVRTEDDPETGKQKTIWEPVLCLNDRTCSIGGIELVFQGEGRITWVANKLAAWLKNPLRDYVVGVIVTALTNNSGWLIDMLNQNLSPYWDFVMRTANLKLDELPKLARHHVTKAEIVDDNEVELVWRERVPLGLNILTNDESGYLKVIDLPRGTQARKVAQSKQLDPDKFKGSTIVSVNGRRYGADNRVDLFAALKDPARPKAILFRLASQDNIESLERKVEKRNGTTVGKPSTDDSTTEDNIVTLVDIADQGDIGIKFASSSDGFGLVVREYLRNDNVSPNDLLSHVNGSLVLGEKGTGKEKALSILERDGTKRPLQLGFVRPYLYSIVIEKGNNSIGGPSELTFKDNTIVFNGFAPSEGAAESGGVFVGDNLVFVNGVPVGAGCRLVDFGNRTKLPIPKLEEVIDMIKQQSPLALTFARADTKQSSTVKSYLTSSPLSLDIESAYTFSIEATDYNHIGCSFGVGYNGTDVVVKGISGVEGSFQRQMKATKLPLTGCVLESVDGEVVPSYAKSQLIVNAMNRRWTSNRRVELTFCNQRHKEAVHKLGSLHE</sequence>
<reference evidence="2 3" key="2">
    <citation type="journal article" date="2008" name="Nature">
        <title>The Phaeodactylum genome reveals the evolutionary history of diatom genomes.</title>
        <authorList>
            <person name="Bowler C."/>
            <person name="Allen A.E."/>
            <person name="Badger J.H."/>
            <person name="Grimwood J."/>
            <person name="Jabbari K."/>
            <person name="Kuo A."/>
            <person name="Maheswari U."/>
            <person name="Martens C."/>
            <person name="Maumus F."/>
            <person name="Otillar R.P."/>
            <person name="Rayko E."/>
            <person name="Salamov A."/>
            <person name="Vandepoele K."/>
            <person name="Beszteri B."/>
            <person name="Gruber A."/>
            <person name="Heijde M."/>
            <person name="Katinka M."/>
            <person name="Mock T."/>
            <person name="Valentin K."/>
            <person name="Verret F."/>
            <person name="Berges J.A."/>
            <person name="Brownlee C."/>
            <person name="Cadoret J.P."/>
            <person name="Chiovitti A."/>
            <person name="Choi C.J."/>
            <person name="Coesel S."/>
            <person name="De Martino A."/>
            <person name="Detter J.C."/>
            <person name="Durkin C."/>
            <person name="Falciatore A."/>
            <person name="Fournet J."/>
            <person name="Haruta M."/>
            <person name="Huysman M.J."/>
            <person name="Jenkins B.D."/>
            <person name="Jiroutova K."/>
            <person name="Jorgensen R.E."/>
            <person name="Joubert Y."/>
            <person name="Kaplan A."/>
            <person name="Kroger N."/>
            <person name="Kroth P.G."/>
            <person name="La Roche J."/>
            <person name="Lindquist E."/>
            <person name="Lommer M."/>
            <person name="Martin-Jezequel V."/>
            <person name="Lopez P.J."/>
            <person name="Lucas S."/>
            <person name="Mangogna M."/>
            <person name="McGinnis K."/>
            <person name="Medlin L.K."/>
            <person name="Montsant A."/>
            <person name="Oudot-Le Secq M.P."/>
            <person name="Napoli C."/>
            <person name="Obornik M."/>
            <person name="Parker M.S."/>
            <person name="Petit J.L."/>
            <person name="Porcel B.M."/>
            <person name="Poulsen N."/>
            <person name="Robison M."/>
            <person name="Rychlewski L."/>
            <person name="Rynearson T.A."/>
            <person name="Schmutz J."/>
            <person name="Shapiro H."/>
            <person name="Siaut M."/>
            <person name="Stanley M."/>
            <person name="Sussman M.R."/>
            <person name="Taylor A.R."/>
            <person name="Vardi A."/>
            <person name="von Dassow P."/>
            <person name="Vyverman W."/>
            <person name="Willis A."/>
            <person name="Wyrwicz L.S."/>
            <person name="Rokhsar D.S."/>
            <person name="Weissenbach J."/>
            <person name="Armbrust E.V."/>
            <person name="Green B.R."/>
            <person name="Van de Peer Y."/>
            <person name="Grigoriev I.V."/>
        </authorList>
    </citation>
    <scope>NUCLEOTIDE SEQUENCE [LARGE SCALE GENOMIC DNA]</scope>
    <source>
        <strain evidence="2 3">CCMP1335</strain>
    </source>
</reference>
<dbReference type="EMBL" id="CM000644">
    <property type="protein sequence ID" value="EED90862.1"/>
    <property type="molecule type" value="Genomic_DNA"/>
</dbReference>
<protein>
    <recommendedName>
        <fullName evidence="4">PDZ domain-containing protein</fullName>
    </recommendedName>
</protein>
<dbReference type="InParanoid" id="B8C6T5"/>
<dbReference type="RefSeq" id="XP_002292011.1">
    <property type="nucleotide sequence ID" value="XM_002291975.1"/>
</dbReference>
<accession>B8C6T5</accession>
<evidence type="ECO:0008006" key="4">
    <source>
        <dbReference type="Google" id="ProtNLM"/>
    </source>
</evidence>
<evidence type="ECO:0000313" key="2">
    <source>
        <dbReference type="EMBL" id="EED90862.1"/>
    </source>
</evidence>
<proteinExistence type="predicted"/>
<dbReference type="PANTHER" id="PTHR31138:SF1">
    <property type="entry name" value="PDZ DOMAIN-CONTAINING PROTEIN"/>
    <property type="match status" value="1"/>
</dbReference>
<dbReference type="eggNOG" id="ENOG502QS2W">
    <property type="taxonomic scope" value="Eukaryota"/>
</dbReference>
<gene>
    <name evidence="2" type="ORF">THAPSDRAFT_7539</name>
</gene>
<dbReference type="Proteomes" id="UP000001449">
    <property type="component" value="Chromosome 8"/>
</dbReference>
<evidence type="ECO:0000313" key="3">
    <source>
        <dbReference type="Proteomes" id="UP000001449"/>
    </source>
</evidence>
<keyword evidence="3" id="KW-1185">Reference proteome</keyword>
<dbReference type="PaxDb" id="35128-Thaps7539"/>
<evidence type="ECO:0000256" key="1">
    <source>
        <dbReference type="SAM" id="MobiDB-lite"/>
    </source>
</evidence>
<organism evidence="2 3">
    <name type="scientific">Thalassiosira pseudonana</name>
    <name type="common">Marine diatom</name>
    <name type="synonym">Cyclotella nana</name>
    <dbReference type="NCBI Taxonomy" id="35128"/>
    <lineage>
        <taxon>Eukaryota</taxon>
        <taxon>Sar</taxon>
        <taxon>Stramenopiles</taxon>
        <taxon>Ochrophyta</taxon>
        <taxon>Bacillariophyta</taxon>
        <taxon>Coscinodiscophyceae</taxon>
        <taxon>Thalassiosirophycidae</taxon>
        <taxon>Thalassiosirales</taxon>
        <taxon>Thalassiosiraceae</taxon>
        <taxon>Thalassiosira</taxon>
    </lineage>
</organism>
<dbReference type="KEGG" id="tps:THAPSDRAFT_7539"/>
<dbReference type="PANTHER" id="PTHR31138">
    <property type="entry name" value="CHROMOSOME 19, WHOLE GENOME SHOTGUN SEQUENCE"/>
    <property type="match status" value="1"/>
</dbReference>
<name>B8C6T5_THAPS</name>
<feature type="region of interest" description="Disordered" evidence="1">
    <location>
        <begin position="1"/>
        <end position="24"/>
    </location>
</feature>
<dbReference type="GeneID" id="7450154"/>
<reference evidence="2 3" key="1">
    <citation type="journal article" date="2004" name="Science">
        <title>The genome of the diatom Thalassiosira pseudonana: ecology, evolution, and metabolism.</title>
        <authorList>
            <person name="Armbrust E.V."/>
            <person name="Berges J.A."/>
            <person name="Bowler C."/>
            <person name="Green B.R."/>
            <person name="Martinez D."/>
            <person name="Putnam N.H."/>
            <person name="Zhou S."/>
            <person name="Allen A.E."/>
            <person name="Apt K.E."/>
            <person name="Bechner M."/>
            <person name="Brzezinski M.A."/>
            <person name="Chaal B.K."/>
            <person name="Chiovitti A."/>
            <person name="Davis A.K."/>
            <person name="Demarest M.S."/>
            <person name="Detter J.C."/>
            <person name="Glavina T."/>
            <person name="Goodstein D."/>
            <person name="Hadi M.Z."/>
            <person name="Hellsten U."/>
            <person name="Hildebrand M."/>
            <person name="Jenkins B.D."/>
            <person name="Jurka J."/>
            <person name="Kapitonov V.V."/>
            <person name="Kroger N."/>
            <person name="Lau W.W."/>
            <person name="Lane T.W."/>
            <person name="Larimer F.W."/>
            <person name="Lippmeier J.C."/>
            <person name="Lucas S."/>
            <person name="Medina M."/>
            <person name="Montsant A."/>
            <person name="Obornik M."/>
            <person name="Parker M.S."/>
            <person name="Palenik B."/>
            <person name="Pazour G.J."/>
            <person name="Richardson P.M."/>
            <person name="Rynearson T.A."/>
            <person name="Saito M.A."/>
            <person name="Schwartz D.C."/>
            <person name="Thamatrakoln K."/>
            <person name="Valentin K."/>
            <person name="Vardi A."/>
            <person name="Wilkerson F.P."/>
            <person name="Rokhsar D.S."/>
        </authorList>
    </citation>
    <scope>NUCLEOTIDE SEQUENCE [LARGE SCALE GENOMIC DNA]</scope>
    <source>
        <strain evidence="2 3">CCMP1335</strain>
    </source>
</reference>
<dbReference type="HOGENOM" id="CLU_255306_0_0_1"/>